<dbReference type="Gene3D" id="3.40.50.1820">
    <property type="entry name" value="alpha/beta hydrolase"/>
    <property type="match status" value="1"/>
</dbReference>
<dbReference type="PANTHER" id="PTHR21661:SF39">
    <property type="entry name" value="HYDROLASE, PUTATIVE (AFU_ORTHOLOGUE AFUA_3G08960)-RELATED"/>
    <property type="match status" value="1"/>
</dbReference>
<keyword evidence="2" id="KW-0378">Hydrolase</keyword>
<accession>W9Y0X8</accession>
<dbReference type="STRING" id="1182542.W9Y0X8"/>
<dbReference type="HOGENOM" id="CLU_019414_0_0_1"/>
<evidence type="ECO:0000256" key="1">
    <source>
        <dbReference type="ARBA" id="ARBA00010088"/>
    </source>
</evidence>
<dbReference type="GO" id="GO:0097176">
    <property type="term" value="P:epoxide metabolic process"/>
    <property type="evidence" value="ECO:0007669"/>
    <property type="project" value="TreeGrafter"/>
</dbReference>
<dbReference type="PANTHER" id="PTHR21661">
    <property type="entry name" value="EPOXIDE HYDROLASE 1-RELATED"/>
    <property type="match status" value="1"/>
</dbReference>
<dbReference type="SUPFAM" id="SSF53474">
    <property type="entry name" value="alpha/beta-Hydrolases"/>
    <property type="match status" value="1"/>
</dbReference>
<protein>
    <recommendedName>
        <fullName evidence="4">Epoxide hydrolase N-terminal domain-containing protein</fullName>
    </recommendedName>
</protein>
<dbReference type="EMBL" id="AMGY01000005">
    <property type="protein sequence ID" value="EXJ82861.1"/>
    <property type="molecule type" value="Genomic_DNA"/>
</dbReference>
<dbReference type="OrthoDB" id="7130006at2759"/>
<dbReference type="PIRSF" id="PIRSF001112">
    <property type="entry name" value="Epoxide_hydrolase"/>
    <property type="match status" value="1"/>
</dbReference>
<evidence type="ECO:0000259" key="4">
    <source>
        <dbReference type="Pfam" id="PF06441"/>
    </source>
</evidence>
<feature type="active site" description="Nucleophile" evidence="3">
    <location>
        <position position="197"/>
    </location>
</feature>
<dbReference type="eggNOG" id="KOG2565">
    <property type="taxonomic scope" value="Eukaryota"/>
</dbReference>
<sequence>MQYAQIPPGASSQPTPFQVSIPDSQLARFQQQLALAELAPATYESLQEDESLSLGISHAWLSNAVHTWKTQYDWRQTETRINSFPNYQTAVTDEAGRDYNIHFVALFSEKPDAIPIVLLHGWPGIFMEFLPALDILRRRYTPSTLPYHIIVPSIVGYCFSSGPSTTSNTTLLDVAWAINEVMISLGFGAGYLAQGGDIGSYLARILGSKYEACKAVHCKSKTSNDPPSLSLSEIEQAALDRTGLFSMTNFAYALEQATRPATIGFVLSTNPVALLSWIGEKYLSWSDQTPSLSVILDAASVYWFTKTIARCIYPYRDTLQVLYHDLPEYFVPKPLGFSFFPYEILPAPISWVRTTGNLVWSRIHTEGGHFAALERPDVFLQDLEDFAGQVWPWSE</sequence>
<dbReference type="GeneID" id="19170784"/>
<name>W9Y0X8_9EURO</name>
<feature type="active site" description="Proton acceptor" evidence="3">
    <location>
        <position position="369"/>
    </location>
</feature>
<evidence type="ECO:0000256" key="2">
    <source>
        <dbReference type="ARBA" id="ARBA00022801"/>
    </source>
</evidence>
<dbReference type="InterPro" id="IPR010497">
    <property type="entry name" value="Epoxide_hydro_N"/>
</dbReference>
<feature type="domain" description="Epoxide hydrolase N-terminal" evidence="4">
    <location>
        <begin position="15"/>
        <end position="129"/>
    </location>
</feature>
<feature type="active site" description="Proton donor" evidence="3">
    <location>
        <position position="315"/>
    </location>
</feature>
<evidence type="ECO:0000313" key="5">
    <source>
        <dbReference type="EMBL" id="EXJ82861.1"/>
    </source>
</evidence>
<keyword evidence="6" id="KW-1185">Reference proteome</keyword>
<dbReference type="AlphaFoldDB" id="W9Y0X8"/>
<proteinExistence type="inferred from homology"/>
<dbReference type="Pfam" id="PF06441">
    <property type="entry name" value="EHN"/>
    <property type="match status" value="1"/>
</dbReference>
<dbReference type="InterPro" id="IPR029058">
    <property type="entry name" value="AB_hydrolase_fold"/>
</dbReference>
<dbReference type="GO" id="GO:0004301">
    <property type="term" value="F:epoxide hydrolase activity"/>
    <property type="evidence" value="ECO:0007669"/>
    <property type="project" value="TreeGrafter"/>
</dbReference>
<dbReference type="PRINTS" id="PR00412">
    <property type="entry name" value="EPOXHYDRLASE"/>
</dbReference>
<dbReference type="RefSeq" id="XP_007734984.1">
    <property type="nucleotide sequence ID" value="XM_007736794.1"/>
</dbReference>
<dbReference type="Proteomes" id="UP000019478">
    <property type="component" value="Unassembled WGS sequence"/>
</dbReference>
<evidence type="ECO:0000313" key="6">
    <source>
        <dbReference type="Proteomes" id="UP000019478"/>
    </source>
</evidence>
<comment type="caution">
    <text evidence="5">The sequence shown here is derived from an EMBL/GenBank/DDBJ whole genome shotgun (WGS) entry which is preliminary data.</text>
</comment>
<reference evidence="5 6" key="1">
    <citation type="submission" date="2013-03" db="EMBL/GenBank/DDBJ databases">
        <title>The Genome Sequence of Capronia epimyces CBS 606.96.</title>
        <authorList>
            <consortium name="The Broad Institute Genomics Platform"/>
            <person name="Cuomo C."/>
            <person name="de Hoog S."/>
            <person name="Gorbushina A."/>
            <person name="Walker B."/>
            <person name="Young S.K."/>
            <person name="Zeng Q."/>
            <person name="Gargeya S."/>
            <person name="Fitzgerald M."/>
            <person name="Haas B."/>
            <person name="Abouelleil A."/>
            <person name="Allen A.W."/>
            <person name="Alvarado L."/>
            <person name="Arachchi H.M."/>
            <person name="Berlin A.M."/>
            <person name="Chapman S.B."/>
            <person name="Gainer-Dewar J."/>
            <person name="Goldberg J."/>
            <person name="Griggs A."/>
            <person name="Gujja S."/>
            <person name="Hansen M."/>
            <person name="Howarth C."/>
            <person name="Imamovic A."/>
            <person name="Ireland A."/>
            <person name="Larimer J."/>
            <person name="McCowan C."/>
            <person name="Murphy C."/>
            <person name="Pearson M."/>
            <person name="Poon T.W."/>
            <person name="Priest M."/>
            <person name="Roberts A."/>
            <person name="Saif S."/>
            <person name="Shea T."/>
            <person name="Sisk P."/>
            <person name="Sykes S."/>
            <person name="Wortman J."/>
            <person name="Nusbaum C."/>
            <person name="Birren B."/>
        </authorList>
    </citation>
    <scope>NUCLEOTIDE SEQUENCE [LARGE SCALE GENOMIC DNA]</scope>
    <source>
        <strain evidence="5 6">CBS 606.96</strain>
    </source>
</reference>
<dbReference type="InterPro" id="IPR016292">
    <property type="entry name" value="Epoxide_hydrolase"/>
</dbReference>
<organism evidence="5 6">
    <name type="scientific">Capronia epimyces CBS 606.96</name>
    <dbReference type="NCBI Taxonomy" id="1182542"/>
    <lineage>
        <taxon>Eukaryota</taxon>
        <taxon>Fungi</taxon>
        <taxon>Dikarya</taxon>
        <taxon>Ascomycota</taxon>
        <taxon>Pezizomycotina</taxon>
        <taxon>Eurotiomycetes</taxon>
        <taxon>Chaetothyriomycetidae</taxon>
        <taxon>Chaetothyriales</taxon>
        <taxon>Herpotrichiellaceae</taxon>
        <taxon>Capronia</taxon>
    </lineage>
</organism>
<gene>
    <name evidence="5" type="ORF">A1O3_06676</name>
</gene>
<dbReference type="InterPro" id="IPR000639">
    <property type="entry name" value="Epox_hydrolase-like"/>
</dbReference>
<evidence type="ECO:0000256" key="3">
    <source>
        <dbReference type="PIRSR" id="PIRSR001112-1"/>
    </source>
</evidence>
<comment type="similarity">
    <text evidence="1">Belongs to the peptidase S33 family.</text>
</comment>